<keyword evidence="4" id="KW-0472">Membrane</keyword>
<evidence type="ECO:0000256" key="3">
    <source>
        <dbReference type="ARBA" id="ARBA00022989"/>
    </source>
</evidence>
<keyword evidence="6" id="KW-1185">Reference proteome</keyword>
<name>A0AAJ7RDR3_CEPCN</name>
<dbReference type="GO" id="GO:0034993">
    <property type="term" value="C:meiotic nuclear membrane microtubule tethering complex"/>
    <property type="evidence" value="ECO:0007669"/>
    <property type="project" value="TreeGrafter"/>
</dbReference>
<dbReference type="Pfam" id="PF07738">
    <property type="entry name" value="Sad1_UNC"/>
    <property type="match status" value="1"/>
</dbReference>
<keyword evidence="3" id="KW-1133">Transmembrane helix</keyword>
<evidence type="ECO:0000313" key="6">
    <source>
        <dbReference type="Proteomes" id="UP000694920"/>
    </source>
</evidence>
<dbReference type="GO" id="GO:0043495">
    <property type="term" value="F:protein-membrane adaptor activity"/>
    <property type="evidence" value="ECO:0007669"/>
    <property type="project" value="TreeGrafter"/>
</dbReference>
<dbReference type="PANTHER" id="PTHR12911:SF8">
    <property type="entry name" value="KLAROID PROTEIN-RELATED"/>
    <property type="match status" value="1"/>
</dbReference>
<evidence type="ECO:0000256" key="4">
    <source>
        <dbReference type="ARBA" id="ARBA00023136"/>
    </source>
</evidence>
<dbReference type="Proteomes" id="UP000694920">
    <property type="component" value="Unplaced"/>
</dbReference>
<keyword evidence="2" id="KW-0812">Transmembrane</keyword>
<sequence length="312" mass="34928">MSHQNSYCCFNAGNYQQAPYCQTTSWYRKLLKPFAFSIITAILAMSVSHLCDKYSASSSFMSIKSELEYVRSHLSTLMIEVKSIRESHEDLKNKLLEMACVIPKLSDTMLKLKNEVAEENLSNLVRHELEIYDADKTGRTDYALESSGGAILSTRDTVTSSQGIPALSLFGVPLCQKNTPRAVIQSGVLPGECWGFKGSAGSVVIKLLKPIYVSGVSLEHIPQSISPTGETSAAPKNFSLWGLKHLDDKEPFLFGNFIYDNDSSPVQYFKVKVLVQVFSVGLRHQCQIQTMFFFYIITRTVARKEMNLPKIH</sequence>
<dbReference type="RefSeq" id="XP_024938657.1">
    <property type="nucleotide sequence ID" value="XM_025082889.1"/>
</dbReference>
<accession>A0AAJ7RDR3</accession>
<reference evidence="7" key="1">
    <citation type="submission" date="2025-08" db="UniProtKB">
        <authorList>
            <consortium name="RefSeq"/>
        </authorList>
    </citation>
    <scope>IDENTIFICATION</scope>
</reference>
<comment type="subcellular location">
    <subcellularLocation>
        <location evidence="1">Membrane</location>
    </subcellularLocation>
</comment>
<dbReference type="GeneID" id="107265556"/>
<evidence type="ECO:0000259" key="5">
    <source>
        <dbReference type="PROSITE" id="PS51469"/>
    </source>
</evidence>
<protein>
    <submittedName>
        <fullName evidence="7">SUN domain-containing protein 1-like</fullName>
    </submittedName>
</protein>
<dbReference type="Gene3D" id="2.60.120.260">
    <property type="entry name" value="Galactose-binding domain-like"/>
    <property type="match status" value="1"/>
</dbReference>
<evidence type="ECO:0000256" key="2">
    <source>
        <dbReference type="ARBA" id="ARBA00022692"/>
    </source>
</evidence>
<dbReference type="InterPro" id="IPR012919">
    <property type="entry name" value="SUN_dom"/>
</dbReference>
<dbReference type="AlphaFoldDB" id="A0AAJ7RDR3"/>
<evidence type="ECO:0000256" key="1">
    <source>
        <dbReference type="ARBA" id="ARBA00004370"/>
    </source>
</evidence>
<dbReference type="PROSITE" id="PS51469">
    <property type="entry name" value="SUN"/>
    <property type="match status" value="1"/>
</dbReference>
<gene>
    <name evidence="7" type="primary">LOC107265556</name>
</gene>
<dbReference type="KEGG" id="ccin:107265556"/>
<feature type="domain" description="SUN" evidence="5">
    <location>
        <begin position="148"/>
        <end position="312"/>
    </location>
</feature>
<dbReference type="InterPro" id="IPR045119">
    <property type="entry name" value="SUN1-5"/>
</dbReference>
<proteinExistence type="predicted"/>
<dbReference type="PANTHER" id="PTHR12911">
    <property type="entry name" value="SAD1/UNC-84-LIKE PROTEIN-RELATED"/>
    <property type="match status" value="1"/>
</dbReference>
<organism evidence="6 7">
    <name type="scientific">Cephus cinctus</name>
    <name type="common">Wheat stem sawfly</name>
    <dbReference type="NCBI Taxonomy" id="211228"/>
    <lineage>
        <taxon>Eukaryota</taxon>
        <taxon>Metazoa</taxon>
        <taxon>Ecdysozoa</taxon>
        <taxon>Arthropoda</taxon>
        <taxon>Hexapoda</taxon>
        <taxon>Insecta</taxon>
        <taxon>Pterygota</taxon>
        <taxon>Neoptera</taxon>
        <taxon>Endopterygota</taxon>
        <taxon>Hymenoptera</taxon>
        <taxon>Cephoidea</taxon>
        <taxon>Cephidae</taxon>
        <taxon>Cephus</taxon>
    </lineage>
</organism>
<evidence type="ECO:0000313" key="7">
    <source>
        <dbReference type="RefSeq" id="XP_024938657.1"/>
    </source>
</evidence>